<dbReference type="Proteomes" id="UP000325902">
    <property type="component" value="Unassembled WGS sequence"/>
</dbReference>
<protein>
    <submittedName>
        <fullName evidence="2">Uncharacterized protein</fullName>
    </submittedName>
</protein>
<accession>A0A5N5D5C5</accession>
<feature type="compositionally biased region" description="Pro residues" evidence="1">
    <location>
        <begin position="91"/>
        <end position="109"/>
    </location>
</feature>
<keyword evidence="3" id="KW-1185">Reference proteome</keyword>
<feature type="compositionally biased region" description="Low complexity" evidence="1">
    <location>
        <begin position="1"/>
        <end position="16"/>
    </location>
</feature>
<dbReference type="AlphaFoldDB" id="A0A5N5D5C5"/>
<gene>
    <name evidence="2" type="ORF">DBV05_g8403</name>
</gene>
<reference evidence="2 3" key="1">
    <citation type="journal article" date="2019" name="Sci. Rep.">
        <title>A multi-omics analysis of the grapevine pathogen Lasiodiplodia theobromae reveals that temperature affects the expression of virulence- and pathogenicity-related genes.</title>
        <authorList>
            <person name="Felix C."/>
            <person name="Meneses R."/>
            <person name="Goncalves M.F.M."/>
            <person name="Tilleman L."/>
            <person name="Duarte A.S."/>
            <person name="Jorrin-Novo J.V."/>
            <person name="Van de Peer Y."/>
            <person name="Deforce D."/>
            <person name="Van Nieuwerburgh F."/>
            <person name="Esteves A.C."/>
            <person name="Alves A."/>
        </authorList>
    </citation>
    <scope>NUCLEOTIDE SEQUENCE [LARGE SCALE GENOMIC DNA]</scope>
    <source>
        <strain evidence="2 3">LA-SOL3</strain>
    </source>
</reference>
<feature type="region of interest" description="Disordered" evidence="1">
    <location>
        <begin position="1"/>
        <end position="112"/>
    </location>
</feature>
<dbReference type="EMBL" id="VCHE01000068">
    <property type="protein sequence ID" value="KAB2572956.1"/>
    <property type="molecule type" value="Genomic_DNA"/>
</dbReference>
<comment type="caution">
    <text evidence="2">The sequence shown here is derived from an EMBL/GenBank/DDBJ whole genome shotgun (WGS) entry which is preliminary data.</text>
</comment>
<evidence type="ECO:0000313" key="2">
    <source>
        <dbReference type="EMBL" id="KAB2572956.1"/>
    </source>
</evidence>
<name>A0A5N5D5C5_9PEZI</name>
<dbReference type="OrthoDB" id="2849579at2759"/>
<evidence type="ECO:0000313" key="3">
    <source>
        <dbReference type="Proteomes" id="UP000325902"/>
    </source>
</evidence>
<sequence length="205" mass="22657">MPSPAASHSSASSPRAPMRRWFATAMERLRLRRRRRSQSPLPSSPAPPTAAASTTTAPPRPPRFVGLSPFETSPPPPQQHQHQHQQQQQQAPPPPVPTRRAPPPPPDPVLRPRARTIPLSEIAAGRALVSWLPPAQRHCILCQKPYDGANTDLERRTPWEEREQAVRVPGCSKTGRESHIVGRRCLERWEVVGGSPACPLCALDD</sequence>
<organism evidence="2 3">
    <name type="scientific">Lasiodiplodia theobromae</name>
    <dbReference type="NCBI Taxonomy" id="45133"/>
    <lineage>
        <taxon>Eukaryota</taxon>
        <taxon>Fungi</taxon>
        <taxon>Dikarya</taxon>
        <taxon>Ascomycota</taxon>
        <taxon>Pezizomycotina</taxon>
        <taxon>Dothideomycetes</taxon>
        <taxon>Dothideomycetes incertae sedis</taxon>
        <taxon>Botryosphaeriales</taxon>
        <taxon>Botryosphaeriaceae</taxon>
        <taxon>Lasiodiplodia</taxon>
    </lineage>
</organism>
<evidence type="ECO:0000256" key="1">
    <source>
        <dbReference type="SAM" id="MobiDB-lite"/>
    </source>
</evidence>
<proteinExistence type="predicted"/>